<comment type="caution">
    <text evidence="2">The sequence shown here is derived from an EMBL/GenBank/DDBJ whole genome shotgun (WGS) entry which is preliminary data.</text>
</comment>
<organism evidence="2 3">
    <name type="scientific">Nesterenkonia sandarakina</name>
    <dbReference type="NCBI Taxonomy" id="272918"/>
    <lineage>
        <taxon>Bacteria</taxon>
        <taxon>Bacillati</taxon>
        <taxon>Actinomycetota</taxon>
        <taxon>Actinomycetes</taxon>
        <taxon>Micrococcales</taxon>
        <taxon>Micrococcaceae</taxon>
        <taxon>Nesterenkonia</taxon>
    </lineage>
</organism>
<dbReference type="EMBL" id="PVTY01000036">
    <property type="protein sequence ID" value="PRZ11681.1"/>
    <property type="molecule type" value="Genomic_DNA"/>
</dbReference>
<dbReference type="Pfam" id="PF19865">
    <property type="entry name" value="DUF6338"/>
    <property type="match status" value="1"/>
</dbReference>
<keyword evidence="1" id="KW-0472">Membrane</keyword>
<dbReference type="Proteomes" id="UP000238217">
    <property type="component" value="Unassembled WGS sequence"/>
</dbReference>
<dbReference type="AlphaFoldDB" id="A0A2T0YAG2"/>
<keyword evidence="1" id="KW-1133">Transmembrane helix</keyword>
<protein>
    <submittedName>
        <fullName evidence="2">Uncharacterized protein</fullName>
    </submittedName>
</protein>
<reference evidence="2 3" key="1">
    <citation type="submission" date="2018-03" db="EMBL/GenBank/DDBJ databases">
        <title>Comparative analysis of microorganisms from saline springs in Andes Mountain Range, Colombia.</title>
        <authorList>
            <person name="Rubin E."/>
        </authorList>
    </citation>
    <scope>NUCLEOTIDE SEQUENCE [LARGE SCALE GENOMIC DNA]</scope>
    <source>
        <strain evidence="2 3">CG 35</strain>
    </source>
</reference>
<evidence type="ECO:0000313" key="2">
    <source>
        <dbReference type="EMBL" id="PRZ11681.1"/>
    </source>
</evidence>
<keyword evidence="1" id="KW-0812">Transmembrane</keyword>
<proteinExistence type="predicted"/>
<keyword evidence="3" id="KW-1185">Reference proteome</keyword>
<evidence type="ECO:0000256" key="1">
    <source>
        <dbReference type="SAM" id="Phobius"/>
    </source>
</evidence>
<gene>
    <name evidence="2" type="ORF">BCL67_1365</name>
</gene>
<feature type="transmembrane region" description="Helical" evidence="1">
    <location>
        <begin position="6"/>
        <end position="25"/>
    </location>
</feature>
<evidence type="ECO:0000313" key="3">
    <source>
        <dbReference type="Proteomes" id="UP000238217"/>
    </source>
</evidence>
<accession>A0A2T0YAG2</accession>
<name>A0A2T0YAG2_9MICC</name>
<dbReference type="InterPro" id="IPR045919">
    <property type="entry name" value="DUF6338"/>
</dbReference>
<feature type="transmembrane region" description="Helical" evidence="1">
    <location>
        <begin position="88"/>
        <end position="108"/>
    </location>
</feature>
<feature type="transmembrane region" description="Helical" evidence="1">
    <location>
        <begin position="41"/>
        <end position="66"/>
    </location>
</feature>
<sequence>MIPDTLQGVVLTALALTPGLLFLLVHERYFPTRKHSAVREIALFLSVAAFSYLAAIFAVALVGVVFPDIQQNLLVLFGESTPAPAEEFWAWATLIVVGLLACLLGAYLGRAPWAKFIRPRTANAWWELFDAREPTDANSYVVITSTNGDRFHGYVKSFSREDTEEQNRALVLYEPWIQYAGDEEIQSLNVEFLTVHASQISYLTVDYYATEAEEPRATEDAASHIERLEAHVDEIKHLSLWARIFKKYPSMG</sequence>